<reference evidence="16 17" key="1">
    <citation type="submission" date="2024-08" db="EMBL/GenBank/DDBJ databases">
        <authorList>
            <person name="Cucini C."/>
            <person name="Frati F."/>
        </authorList>
    </citation>
    <scope>NUCLEOTIDE SEQUENCE [LARGE SCALE GENOMIC DNA]</scope>
</reference>
<dbReference type="InterPro" id="IPR001609">
    <property type="entry name" value="Myosin_head_motor_dom-like"/>
</dbReference>
<dbReference type="InterPro" id="IPR049016">
    <property type="entry name" value="MYO6_lever"/>
</dbReference>
<feature type="region of interest" description="Actin-binding" evidence="11">
    <location>
        <begin position="693"/>
        <end position="715"/>
    </location>
</feature>
<dbReference type="PROSITE" id="PS50096">
    <property type="entry name" value="IQ"/>
    <property type="match status" value="1"/>
</dbReference>
<evidence type="ECO:0000256" key="10">
    <source>
        <dbReference type="ARBA" id="ARBA00023203"/>
    </source>
</evidence>
<feature type="domain" description="Myosin motor" evidence="14">
    <location>
        <begin position="119"/>
        <end position="813"/>
    </location>
</feature>
<dbReference type="PANTHER" id="PTHR13140">
    <property type="entry name" value="MYOSIN"/>
    <property type="match status" value="1"/>
</dbReference>
<evidence type="ECO:0000256" key="4">
    <source>
        <dbReference type="ARBA" id="ARBA00022553"/>
    </source>
</evidence>
<keyword evidence="17" id="KW-1185">Reference proteome</keyword>
<name>A0ABP1S0S2_9HEXA</name>
<evidence type="ECO:0000256" key="13">
    <source>
        <dbReference type="SAM" id="MobiDB-lite"/>
    </source>
</evidence>
<evidence type="ECO:0000256" key="7">
    <source>
        <dbReference type="ARBA" id="ARBA00022860"/>
    </source>
</evidence>
<dbReference type="Gene3D" id="1.20.58.530">
    <property type="match status" value="1"/>
</dbReference>
<feature type="region of interest" description="Disordered" evidence="13">
    <location>
        <begin position="1139"/>
        <end position="1164"/>
    </location>
</feature>
<dbReference type="InterPro" id="IPR008989">
    <property type="entry name" value="Myosin_S1_N"/>
</dbReference>
<dbReference type="InterPro" id="IPR036114">
    <property type="entry name" value="MYSc_Myo6"/>
</dbReference>
<feature type="binding site" evidence="11">
    <location>
        <begin position="213"/>
        <end position="220"/>
    </location>
    <ligand>
        <name>ATP</name>
        <dbReference type="ChEBI" id="CHEBI:30616"/>
    </ligand>
</feature>
<dbReference type="SUPFAM" id="SSF52540">
    <property type="entry name" value="P-loop containing nucleoside triphosphate hydrolases"/>
    <property type="match status" value="1"/>
</dbReference>
<evidence type="ECO:0000259" key="14">
    <source>
        <dbReference type="PROSITE" id="PS51456"/>
    </source>
</evidence>
<evidence type="ECO:0000256" key="9">
    <source>
        <dbReference type="ARBA" id="ARBA00023175"/>
    </source>
</evidence>
<evidence type="ECO:0000313" key="16">
    <source>
        <dbReference type="EMBL" id="CAL8140873.1"/>
    </source>
</evidence>
<keyword evidence="9 11" id="KW-0505">Motor protein</keyword>
<dbReference type="Gene3D" id="2.30.30.360">
    <property type="entry name" value="Myosin S1 fragment, N-terminal"/>
    <property type="match status" value="1"/>
</dbReference>
<keyword evidence="7" id="KW-0112">Calmodulin-binding</keyword>
<dbReference type="Gene3D" id="1.10.10.820">
    <property type="match status" value="1"/>
</dbReference>
<sequence length="1280" mass="145350">MYSSSVRNEMNNNNNGHIIKKGMMTGRNGKVVGFAPPVVNAVPPEVKQEKAVSAIRDHLLLMSSQKVWVSEPKEGFVLGFIIDLGSDRVTVSTEKKIGSSSTVQVPYESVYPAEDDSEQDYDDNCSLMYLNEATLLNNIRIRFNKNQIYTYIANMLIAVNPYVDIKNLYSRETIKRYQGKSLGTLPPHVFAIGDKSFRDMKTTKQSQSIIVSGESGAGKTESTKYILRYLCESWGSAAGPIEQKILDANPVLESFGNAKTTRNNNSSRFGKFIEIHFEQMSKVTGGYISHYLLEKSRICSQSSSERNYHIFYQLMAGGPSPLKQKLGLEGKTLKDFRYLNRGLCEFFGQSLSDPIVHDIKDFQNLEKSLEHLEILAGDRLSIYTVVASVLHLGNVDFEDDPDDTRGGCRVKDATESSLKLAASLIGVDIDELRTSLTSRVMQTAKGGLKGTVIMVPLKTYEAANARDALAKAMYSRLFDYIVSRINQSIPFKSLNTTYIGVLDIAGFEYFTINSFEQFCINYCNEKLQQFFNERVLSDEQNLYEKEQLGVPKIEYIDNSDCIELIERNPRGILSILDEESKLPKPTAGHFTSEIHKQYPNHFRLALPRKSKIKEHREIRDDEGFLVRHFAGAVCYSTAQFIEKNNDALHASLEGLVQEQSGNQFLKGLFGKASTQVSGKLVYVSVASKFRSQLAELLDKLRGTGTSFIRCIKPNAKMIQGVFEGGQILSQLQSAGMTSVLELMQRGYPSRVQFSSLYSTYKGLLPPKLSNLDPRFFCRALFKALGLSEEDFKFGLTRVFFRPGKFKEFDQIMRTDPESLKQMVSRVTKWILHSKWKKSIYGAVSVIKLKNKIVYRRENLLVIQKTVRMYLAKKKHRPRIQGLNRIRNLNSQVQSLEQTAQKLKKNKEAGQGDVKKLQADLIAATQKIKSNPNLGPKEIEKLCQDLFSKCEMLVKSMSQRAESERIAEEQERARKVREEMERQKREKEEQERARILEEENRKKKAEIEARRKKEEAEMAIKLKTQKTVGGKSEEDHASIVMLEQDKRDTELAMRLAAENNATVDYSSDSGSTGSGSLRRNNAVINSRAGKKHDLSGWKYSELRDTINTSCDVELLEACREEFHRRLKVYHAWKARNSSRNSGISAAASRGPDIMEEQQRAPKSVYQHQHIYPTSAPSPTPSDSQRYFRIPFTKDGQNKGLWYAHFDGQFIARQMEIPPSREATLLIAGRDDMQMCELKLNETGLTRKRGAEILEYEFEKEWSKHGGERYIRPAERASLANK</sequence>
<keyword evidence="5 11" id="KW-0547">Nucleotide-binding</keyword>
<dbReference type="SMART" id="SM00242">
    <property type="entry name" value="MYSc"/>
    <property type="match status" value="1"/>
</dbReference>
<keyword evidence="8 11" id="KW-0518">Myosin</keyword>
<feature type="domain" description="Myosin N-terminal SH3-like" evidence="15">
    <location>
        <begin position="62"/>
        <end position="115"/>
    </location>
</feature>
<dbReference type="Gene3D" id="3.40.850.10">
    <property type="entry name" value="Kinesin motor domain"/>
    <property type="match status" value="1"/>
</dbReference>
<dbReference type="Pfam" id="PF00063">
    <property type="entry name" value="Myosin_head"/>
    <property type="match status" value="1"/>
</dbReference>
<dbReference type="Proteomes" id="UP001642540">
    <property type="component" value="Unassembled WGS sequence"/>
</dbReference>
<dbReference type="EMBL" id="CAXLJM020000141">
    <property type="protein sequence ID" value="CAL8140873.1"/>
    <property type="molecule type" value="Genomic_DNA"/>
</dbReference>
<comment type="subcellular location">
    <subcellularLocation>
        <location evidence="1">Cytoplasm</location>
    </subcellularLocation>
</comment>
<organism evidence="16 17">
    <name type="scientific">Orchesella dallaii</name>
    <dbReference type="NCBI Taxonomy" id="48710"/>
    <lineage>
        <taxon>Eukaryota</taxon>
        <taxon>Metazoa</taxon>
        <taxon>Ecdysozoa</taxon>
        <taxon>Arthropoda</taxon>
        <taxon>Hexapoda</taxon>
        <taxon>Collembola</taxon>
        <taxon>Entomobryomorpha</taxon>
        <taxon>Entomobryoidea</taxon>
        <taxon>Orchesellidae</taxon>
        <taxon>Orchesellinae</taxon>
        <taxon>Orchesella</taxon>
    </lineage>
</organism>
<protein>
    <recommendedName>
        <fullName evidence="18">Unconventional myosin-VI</fullName>
    </recommendedName>
</protein>
<evidence type="ECO:0000256" key="1">
    <source>
        <dbReference type="ARBA" id="ARBA00004496"/>
    </source>
</evidence>
<dbReference type="InterPro" id="IPR004009">
    <property type="entry name" value="SH3_Myosin"/>
</dbReference>
<dbReference type="PRINTS" id="PR00193">
    <property type="entry name" value="MYOSINHEAVY"/>
</dbReference>
<dbReference type="Gene3D" id="1.20.120.720">
    <property type="entry name" value="Myosin VI head, motor domain, U50 subdomain"/>
    <property type="match status" value="1"/>
</dbReference>
<evidence type="ECO:0000256" key="11">
    <source>
        <dbReference type="PROSITE-ProRule" id="PRU00782"/>
    </source>
</evidence>
<evidence type="ECO:0000256" key="8">
    <source>
        <dbReference type="ARBA" id="ARBA00023123"/>
    </source>
</evidence>
<keyword evidence="12" id="KW-0175">Coiled coil</keyword>
<evidence type="ECO:0000256" key="6">
    <source>
        <dbReference type="ARBA" id="ARBA00022840"/>
    </source>
</evidence>
<dbReference type="PROSITE" id="PS51456">
    <property type="entry name" value="MYOSIN_MOTOR"/>
    <property type="match status" value="1"/>
</dbReference>
<feature type="coiled-coil region" evidence="12">
    <location>
        <begin position="958"/>
        <end position="1021"/>
    </location>
</feature>
<dbReference type="PROSITE" id="PS51844">
    <property type="entry name" value="SH3_LIKE"/>
    <property type="match status" value="1"/>
</dbReference>
<gene>
    <name evidence="16" type="ORF">ODALV1_LOCUS28466</name>
</gene>
<proteinExistence type="inferred from homology"/>
<dbReference type="InterPro" id="IPR027417">
    <property type="entry name" value="P-loop_NTPase"/>
</dbReference>
<keyword evidence="3" id="KW-0963">Cytoplasm</keyword>
<evidence type="ECO:0000256" key="2">
    <source>
        <dbReference type="ARBA" id="ARBA00008314"/>
    </source>
</evidence>
<accession>A0ABP1S0S2</accession>
<keyword evidence="10 11" id="KW-0009">Actin-binding</keyword>
<keyword evidence="6 11" id="KW-0067">ATP-binding</keyword>
<dbReference type="InterPro" id="IPR032412">
    <property type="entry name" value="Myosin-VI_CBD"/>
</dbReference>
<feature type="coiled-coil region" evidence="12">
    <location>
        <begin position="885"/>
        <end position="919"/>
    </location>
</feature>
<dbReference type="CDD" id="cd21759">
    <property type="entry name" value="CBD_MYO6-like"/>
    <property type="match status" value="1"/>
</dbReference>
<dbReference type="Pfam" id="PF21521">
    <property type="entry name" value="MYO6_lever"/>
    <property type="match status" value="1"/>
</dbReference>
<evidence type="ECO:0000256" key="5">
    <source>
        <dbReference type="ARBA" id="ARBA00022741"/>
    </source>
</evidence>
<evidence type="ECO:0000256" key="3">
    <source>
        <dbReference type="ARBA" id="ARBA00022490"/>
    </source>
</evidence>
<evidence type="ECO:0000259" key="15">
    <source>
        <dbReference type="PROSITE" id="PS51844"/>
    </source>
</evidence>
<keyword evidence="4" id="KW-0597">Phosphoprotein</keyword>
<dbReference type="Pfam" id="PF16521">
    <property type="entry name" value="Myosin-VI_CBD"/>
    <property type="match status" value="1"/>
</dbReference>
<dbReference type="CDD" id="cd01382">
    <property type="entry name" value="MYSc_Myo6"/>
    <property type="match status" value="1"/>
</dbReference>
<comment type="similarity">
    <text evidence="2 11">Belongs to the TRAFAC class myosin-kinesin ATPase superfamily. Myosin family.</text>
</comment>
<dbReference type="Gene3D" id="3.30.70.1590">
    <property type="match status" value="1"/>
</dbReference>
<comment type="caution">
    <text evidence="16">The sequence shown here is derived from an EMBL/GenBank/DDBJ whole genome shotgun (WGS) entry which is preliminary data.</text>
</comment>
<evidence type="ECO:0008006" key="18">
    <source>
        <dbReference type="Google" id="ProtNLM"/>
    </source>
</evidence>
<dbReference type="Gene3D" id="6.10.220.10">
    <property type="match status" value="1"/>
</dbReference>
<dbReference type="InterPro" id="IPR036961">
    <property type="entry name" value="Kinesin_motor_dom_sf"/>
</dbReference>
<dbReference type="CDD" id="cd06503">
    <property type="entry name" value="ATP-synt_Fo_b"/>
    <property type="match status" value="1"/>
</dbReference>
<evidence type="ECO:0000313" key="17">
    <source>
        <dbReference type="Proteomes" id="UP001642540"/>
    </source>
</evidence>
<dbReference type="PANTHER" id="PTHR13140:SF745">
    <property type="entry name" value="UNCONVENTIONAL MYOSIN-VI"/>
    <property type="match status" value="1"/>
</dbReference>
<evidence type="ECO:0000256" key="12">
    <source>
        <dbReference type="SAM" id="Coils"/>
    </source>
</evidence>
<dbReference type="CDD" id="cd21958">
    <property type="entry name" value="MyUb_Myo6"/>
    <property type="match status" value="1"/>
</dbReference>